<comment type="caution">
    <text evidence="2">The sequence shown here is derived from an EMBL/GenBank/DDBJ whole genome shotgun (WGS) entry which is preliminary data.</text>
</comment>
<dbReference type="Pfam" id="PF18722">
    <property type="entry name" value="MazG_C"/>
    <property type="match status" value="1"/>
</dbReference>
<reference evidence="4" key="2">
    <citation type="journal article" date="2019" name="Int. J. Syst. Evol. Microbiol.">
        <title>The Global Catalogue of Microorganisms (GCM) 10K type strain sequencing project: providing services to taxonomists for standard genome sequencing and annotation.</title>
        <authorList>
            <consortium name="The Broad Institute Genomics Platform"/>
            <consortium name="The Broad Institute Genome Sequencing Center for Infectious Disease"/>
            <person name="Wu L."/>
            <person name="Ma J."/>
        </authorList>
    </citation>
    <scope>NUCLEOTIDE SEQUENCE [LARGE SCALE GENOMIC DNA]</scope>
    <source>
        <strain evidence="4">CECT 7184</strain>
    </source>
</reference>
<reference evidence="2" key="3">
    <citation type="submission" date="2023-06" db="EMBL/GenBank/DDBJ databases">
        <authorList>
            <person name="Lucena T."/>
            <person name="Sun Q."/>
        </authorList>
    </citation>
    <scope>NUCLEOTIDE SEQUENCE</scope>
    <source>
        <strain evidence="2">CECT 7184</strain>
    </source>
</reference>
<evidence type="ECO:0000313" key="4">
    <source>
        <dbReference type="Proteomes" id="UP001242368"/>
    </source>
</evidence>
<protein>
    <submittedName>
        <fullName evidence="2">Nucleotide pyrophosphohydrolase</fullName>
    </submittedName>
</protein>
<sequence>MKSSIINSLHFDNENLPQNFKVRFEEYDYLAYPQVRVTIDGNPVGDTIDDNSYNNDGYRYHDIFHLTFAALLGWSPCTRSMLKRKRKSDIEIDRIEDGARATITEECISLMIFSRAKHKNFFQNINDIDSDLLLTIKEMTSPFEVATKTTEDWRSAIFEAYKMFSLLMKNKGGNVLFDTTNKIVKFEEIN</sequence>
<accession>A0ABT8CP55</accession>
<dbReference type="InterPro" id="IPR041407">
    <property type="entry name" value="MazG_C"/>
</dbReference>
<reference evidence="2" key="1">
    <citation type="journal article" date="2014" name="Int. J. Syst. Evol. Microbiol.">
        <title>Complete genome of a new Firmicutes species belonging to the dominant human colonic microbiota ('Ruminococcus bicirculans') reveals two chromosomes and a selective capacity to utilize plant glucans.</title>
        <authorList>
            <consortium name="NISC Comparative Sequencing Program"/>
            <person name="Wegmann U."/>
            <person name="Louis P."/>
            <person name="Goesmann A."/>
            <person name="Henrissat B."/>
            <person name="Duncan S.H."/>
            <person name="Flint H.J."/>
        </authorList>
    </citation>
    <scope>NUCLEOTIDE SEQUENCE</scope>
    <source>
        <strain evidence="2">CECT 7184</strain>
    </source>
</reference>
<name>A0ABT8CP55_9FLAO</name>
<dbReference type="EMBL" id="JAUFQU010000001">
    <property type="protein sequence ID" value="MDN3708824.1"/>
    <property type="molecule type" value="Genomic_DNA"/>
</dbReference>
<evidence type="ECO:0000313" key="2">
    <source>
        <dbReference type="EMBL" id="MDN3706292.1"/>
    </source>
</evidence>
<proteinExistence type="predicted"/>
<feature type="domain" description="MazG C-terminal" evidence="1">
    <location>
        <begin position="12"/>
        <end position="188"/>
    </location>
</feature>
<organism evidence="2 4">
    <name type="scientific">Paenimyroides ceti</name>
    <dbReference type="NCBI Taxonomy" id="395087"/>
    <lineage>
        <taxon>Bacteria</taxon>
        <taxon>Pseudomonadati</taxon>
        <taxon>Bacteroidota</taxon>
        <taxon>Flavobacteriia</taxon>
        <taxon>Flavobacteriales</taxon>
        <taxon>Flavobacteriaceae</taxon>
        <taxon>Paenimyroides</taxon>
    </lineage>
</organism>
<evidence type="ECO:0000259" key="1">
    <source>
        <dbReference type="Pfam" id="PF18722"/>
    </source>
</evidence>
<keyword evidence="4" id="KW-1185">Reference proteome</keyword>
<dbReference type="EMBL" id="JAUFQU010000001">
    <property type="protein sequence ID" value="MDN3706292.1"/>
    <property type="molecule type" value="Genomic_DNA"/>
</dbReference>
<dbReference type="RefSeq" id="WP_290362373.1">
    <property type="nucleotide sequence ID" value="NZ_JAUFQU010000001.1"/>
</dbReference>
<dbReference type="Proteomes" id="UP001242368">
    <property type="component" value="Unassembled WGS sequence"/>
</dbReference>
<evidence type="ECO:0000313" key="3">
    <source>
        <dbReference type="EMBL" id="MDN3708824.1"/>
    </source>
</evidence>
<gene>
    <name evidence="2" type="ORF">QW060_04030</name>
    <name evidence="3" type="ORF">QW060_17120</name>
</gene>